<comment type="pathway">
    <text evidence="4">Cofactor biosynthesis; tetrahydrofolylpolyglutamate biosynthesis.</text>
</comment>
<keyword evidence="10" id="KW-0479">Metal-binding</keyword>
<keyword evidence="9 22" id="KW-0436">Ligase</keyword>
<dbReference type="PANTHER" id="PTHR11136">
    <property type="entry name" value="FOLYLPOLYGLUTAMATE SYNTHASE-RELATED"/>
    <property type="match status" value="1"/>
</dbReference>
<evidence type="ECO:0000256" key="5">
    <source>
        <dbReference type="ARBA" id="ARBA00008276"/>
    </source>
</evidence>
<dbReference type="Gene3D" id="3.40.1190.10">
    <property type="entry name" value="Mur-like, catalytic domain"/>
    <property type="match status" value="1"/>
</dbReference>
<accession>E6KB55</accession>
<dbReference type="InterPro" id="IPR018109">
    <property type="entry name" value="Folylpolyglutamate_synth_CS"/>
</dbReference>
<dbReference type="NCBIfam" id="TIGR01499">
    <property type="entry name" value="folC"/>
    <property type="match status" value="1"/>
</dbReference>
<proteinExistence type="inferred from homology"/>
<comment type="cofactor">
    <cofactor evidence="1">
        <name>Mg(2+)</name>
        <dbReference type="ChEBI" id="CHEBI:18420"/>
    </cofactor>
</comment>
<dbReference type="STRING" id="873513.HMPREF6485_2842"/>
<name>E6KB55_9BACT</name>
<dbReference type="eggNOG" id="COG0285">
    <property type="taxonomic scope" value="Bacteria"/>
</dbReference>
<organism evidence="25 26">
    <name type="scientific">Segatella buccae ATCC 33574</name>
    <dbReference type="NCBI Taxonomy" id="873513"/>
    <lineage>
        <taxon>Bacteria</taxon>
        <taxon>Pseudomonadati</taxon>
        <taxon>Bacteroidota</taxon>
        <taxon>Bacteroidia</taxon>
        <taxon>Bacteroidales</taxon>
        <taxon>Prevotellaceae</taxon>
        <taxon>Segatella</taxon>
    </lineage>
</organism>
<evidence type="ECO:0000256" key="10">
    <source>
        <dbReference type="ARBA" id="ARBA00022723"/>
    </source>
</evidence>
<keyword evidence="11 22" id="KW-0547">Nucleotide-binding</keyword>
<evidence type="ECO:0000256" key="18">
    <source>
        <dbReference type="ARBA" id="ARBA00047493"/>
    </source>
</evidence>
<keyword evidence="13" id="KW-0460">Magnesium</keyword>
<evidence type="ECO:0000256" key="17">
    <source>
        <dbReference type="ARBA" id="ARBA00032510"/>
    </source>
</evidence>
<dbReference type="PANTHER" id="PTHR11136:SF0">
    <property type="entry name" value="DIHYDROFOLATE SYNTHETASE-RELATED"/>
    <property type="match status" value="1"/>
</dbReference>
<dbReference type="SUPFAM" id="SSF53244">
    <property type="entry name" value="MurD-like peptide ligases, peptide-binding domain"/>
    <property type="match status" value="1"/>
</dbReference>
<keyword evidence="12 22" id="KW-0067">ATP-binding</keyword>
<dbReference type="GO" id="GO:0005524">
    <property type="term" value="F:ATP binding"/>
    <property type="evidence" value="ECO:0007669"/>
    <property type="project" value="UniProtKB-KW"/>
</dbReference>
<evidence type="ECO:0000256" key="12">
    <source>
        <dbReference type="ARBA" id="ARBA00022840"/>
    </source>
</evidence>
<comment type="catalytic activity">
    <reaction evidence="21">
        <text>7,8-dihydropteroate + L-glutamate + ATP = 7,8-dihydrofolate + ADP + phosphate + H(+)</text>
        <dbReference type="Rhea" id="RHEA:23584"/>
        <dbReference type="ChEBI" id="CHEBI:15378"/>
        <dbReference type="ChEBI" id="CHEBI:17839"/>
        <dbReference type="ChEBI" id="CHEBI:29985"/>
        <dbReference type="ChEBI" id="CHEBI:30616"/>
        <dbReference type="ChEBI" id="CHEBI:43474"/>
        <dbReference type="ChEBI" id="CHEBI:57451"/>
        <dbReference type="ChEBI" id="CHEBI:456216"/>
        <dbReference type="EC" id="6.3.2.12"/>
    </reaction>
</comment>
<evidence type="ECO:0000256" key="19">
    <source>
        <dbReference type="ARBA" id="ARBA00047808"/>
    </source>
</evidence>
<evidence type="ECO:0000256" key="22">
    <source>
        <dbReference type="PIRNR" id="PIRNR001563"/>
    </source>
</evidence>
<evidence type="ECO:0000256" key="4">
    <source>
        <dbReference type="ARBA" id="ARBA00005150"/>
    </source>
</evidence>
<dbReference type="InterPro" id="IPR013221">
    <property type="entry name" value="Mur_ligase_cen"/>
</dbReference>
<evidence type="ECO:0000256" key="21">
    <source>
        <dbReference type="ARBA" id="ARBA00049161"/>
    </source>
</evidence>
<evidence type="ECO:0000256" key="14">
    <source>
        <dbReference type="ARBA" id="ARBA00022909"/>
    </source>
</evidence>
<dbReference type="GO" id="GO:0008841">
    <property type="term" value="F:dihydrofolate synthase activity"/>
    <property type="evidence" value="ECO:0007669"/>
    <property type="project" value="UniProtKB-EC"/>
</dbReference>
<dbReference type="InterPro" id="IPR036615">
    <property type="entry name" value="Mur_ligase_C_dom_sf"/>
</dbReference>
<comment type="catalytic activity">
    <reaction evidence="18">
        <text>(6S)-5,6,7,8-tetrahydrofolyl-(gamma-L-Glu)(n) + L-glutamate + ATP = (6S)-5,6,7,8-tetrahydrofolyl-(gamma-L-Glu)(n+1) + ADP + phosphate + H(+)</text>
        <dbReference type="Rhea" id="RHEA:10580"/>
        <dbReference type="Rhea" id="RHEA-COMP:14738"/>
        <dbReference type="Rhea" id="RHEA-COMP:14740"/>
        <dbReference type="ChEBI" id="CHEBI:15378"/>
        <dbReference type="ChEBI" id="CHEBI:29985"/>
        <dbReference type="ChEBI" id="CHEBI:30616"/>
        <dbReference type="ChEBI" id="CHEBI:43474"/>
        <dbReference type="ChEBI" id="CHEBI:141005"/>
        <dbReference type="ChEBI" id="CHEBI:456216"/>
        <dbReference type="EC" id="6.3.2.17"/>
    </reaction>
</comment>
<evidence type="ECO:0000256" key="8">
    <source>
        <dbReference type="ARBA" id="ARBA00019357"/>
    </source>
</evidence>
<dbReference type="HOGENOM" id="CLU_015869_1_1_10"/>
<reference evidence="25 26" key="1">
    <citation type="submission" date="2010-10" db="EMBL/GenBank/DDBJ databases">
        <authorList>
            <person name="Muzny D."/>
            <person name="Qin X."/>
            <person name="Deng J."/>
            <person name="Jiang H."/>
            <person name="Liu Y."/>
            <person name="Qu J."/>
            <person name="Song X.-Z."/>
            <person name="Zhang L."/>
            <person name="Thornton R."/>
            <person name="Coyle M."/>
            <person name="Francisco L."/>
            <person name="Jackson L."/>
            <person name="Javaid M."/>
            <person name="Korchina V."/>
            <person name="Kovar C."/>
            <person name="Mata R."/>
            <person name="Mathew T."/>
            <person name="Ngo R."/>
            <person name="Nguyen L."/>
            <person name="Nguyen N."/>
            <person name="Okwuonu G."/>
            <person name="Ongeri F."/>
            <person name="Pham C."/>
            <person name="Simmons D."/>
            <person name="Wilczek-Boney K."/>
            <person name="Hale W."/>
            <person name="Jakkamsetti A."/>
            <person name="Pham P."/>
            <person name="Ruth R."/>
            <person name="San Lucas F."/>
            <person name="Warren J."/>
            <person name="Zhang J."/>
            <person name="Zhao Z."/>
            <person name="Zhou C."/>
            <person name="Zhu D."/>
            <person name="Lee S."/>
            <person name="Bess C."/>
            <person name="Blankenburg K."/>
            <person name="Forbes L."/>
            <person name="Fu Q."/>
            <person name="Gubbala S."/>
            <person name="Hirani K."/>
            <person name="Jayaseelan J.C."/>
            <person name="Lara F."/>
            <person name="Munidasa M."/>
            <person name="Palculict T."/>
            <person name="Patil S."/>
            <person name="Pu L.-L."/>
            <person name="Saada N."/>
            <person name="Tang L."/>
            <person name="Weissenberger G."/>
            <person name="Zhu Y."/>
            <person name="Hemphill L."/>
            <person name="Shang Y."/>
            <person name="Youmans B."/>
            <person name="Ayvaz T."/>
            <person name="Ross M."/>
            <person name="Santibanez J."/>
            <person name="Aqrawi P."/>
            <person name="Gross S."/>
            <person name="Joshi V."/>
            <person name="Fowler G."/>
            <person name="Nazareth L."/>
            <person name="Reid J."/>
            <person name="Worley K."/>
            <person name="Petrosino J."/>
            <person name="Highlander S."/>
            <person name="Gibbs R."/>
        </authorList>
    </citation>
    <scope>NUCLEOTIDE SEQUENCE [LARGE SCALE GENOMIC DNA]</scope>
    <source>
        <strain evidence="25 26">ATCC 33574</strain>
    </source>
</reference>
<comment type="function">
    <text evidence="2">Functions in two distinct reactions of the de novo folate biosynthetic pathway. Catalyzes the addition of a glutamate residue to dihydropteroate (7,8-dihydropteroate or H2Pte) to form dihydrofolate (7,8-dihydrofolate monoglutamate or H2Pte-Glu). Also catalyzes successive additions of L-glutamate to tetrahydrofolate or 10-formyltetrahydrofolate or 5,10-methylenetetrahydrofolate, leading to folylpolyglutamate derivatives.</text>
</comment>
<evidence type="ECO:0000256" key="2">
    <source>
        <dbReference type="ARBA" id="ARBA00002714"/>
    </source>
</evidence>
<keyword evidence="26" id="KW-1185">Reference proteome</keyword>
<evidence type="ECO:0000313" key="25">
    <source>
        <dbReference type="EMBL" id="EFU29211.1"/>
    </source>
</evidence>
<dbReference type="PIRSF" id="PIRSF001563">
    <property type="entry name" value="Folylpolyglu_synth"/>
    <property type="match status" value="1"/>
</dbReference>
<dbReference type="Gene3D" id="3.90.190.20">
    <property type="entry name" value="Mur ligase, C-terminal domain"/>
    <property type="match status" value="1"/>
</dbReference>
<dbReference type="InterPro" id="IPR001645">
    <property type="entry name" value="Folylpolyglutamate_synth"/>
</dbReference>
<dbReference type="SUPFAM" id="SSF53623">
    <property type="entry name" value="MurD-like peptide ligases, catalytic domain"/>
    <property type="match status" value="1"/>
</dbReference>
<dbReference type="PROSITE" id="PS01012">
    <property type="entry name" value="FOLYLPOLYGLU_SYNT_2"/>
    <property type="match status" value="1"/>
</dbReference>
<comment type="caution">
    <text evidence="25">The sequence shown here is derived from an EMBL/GenBank/DDBJ whole genome shotgun (WGS) entry which is preliminary data.</text>
</comment>
<dbReference type="AlphaFoldDB" id="E6KB55"/>
<dbReference type="GO" id="GO:0004326">
    <property type="term" value="F:tetrahydrofolylpolyglutamate synthase activity"/>
    <property type="evidence" value="ECO:0007669"/>
    <property type="project" value="UniProtKB-EC"/>
</dbReference>
<evidence type="ECO:0000256" key="11">
    <source>
        <dbReference type="ARBA" id="ARBA00022741"/>
    </source>
</evidence>
<dbReference type="EC" id="6.3.2.17" evidence="7"/>
<dbReference type="InterPro" id="IPR004101">
    <property type="entry name" value="Mur_ligase_C"/>
</dbReference>
<evidence type="ECO:0000256" key="7">
    <source>
        <dbReference type="ARBA" id="ARBA00013025"/>
    </source>
</evidence>
<evidence type="ECO:0000256" key="15">
    <source>
        <dbReference type="ARBA" id="ARBA00030048"/>
    </source>
</evidence>
<sequence length="431" mass="46952">MMTYDETVRYLYDSTPVFEHVGASAYKEGLDDTQALDEHFGHPHRCYKTIHVAGTNGKGSCSHTLAAILQSAGCKVGLYTSPHLVDFRERIRVNGMCISEKRIVDFVEQERSFFEPLHPSFFELTTALAFKYFAEQQVDIAVIEVGLGGRLDCTNIITPLLSVITNISFDHTRFLGNTLAKIAGEKAGIIKKGVPVVIGETTAETRPVFAARAREVGAPIRFAEDAPVVRSSVALSGGGREYRLSDGRTVCGELSGDYQEANMNTVLTAVEELHRQGIALSESDVEQGIAAVSVLTGLMGRWQRLRERPLAVCDTGHNVGGWNYLVGQIKAQPCRRLRIVFGMVDDKDIDRILAMLPREADFYWTQASSHRAIPAAQVAGKAAAIGLRGRSYATVGEAWQQALADASPEDFIFVGGSSYVVADLLALPKAG</sequence>
<dbReference type="GO" id="GO:0046656">
    <property type="term" value="P:folic acid biosynthetic process"/>
    <property type="evidence" value="ECO:0007669"/>
    <property type="project" value="UniProtKB-KW"/>
</dbReference>
<dbReference type="Pfam" id="PF08245">
    <property type="entry name" value="Mur_ligase_M"/>
    <property type="match status" value="1"/>
</dbReference>
<evidence type="ECO:0000256" key="20">
    <source>
        <dbReference type="ARBA" id="ARBA00049035"/>
    </source>
</evidence>
<feature type="domain" description="Mur ligase central" evidence="24">
    <location>
        <begin position="52"/>
        <end position="192"/>
    </location>
</feature>
<comment type="similarity">
    <text evidence="5 22">Belongs to the folylpolyglutamate synthase family.</text>
</comment>
<feature type="domain" description="Mur ligase C-terminal" evidence="23">
    <location>
        <begin position="300"/>
        <end position="417"/>
    </location>
</feature>
<dbReference type="Pfam" id="PF02875">
    <property type="entry name" value="Mur_ligase_C"/>
    <property type="match status" value="1"/>
</dbReference>
<protein>
    <recommendedName>
        <fullName evidence="8">Dihydrofolate synthase/folylpolyglutamate synthase</fullName>
        <ecNumber evidence="6">6.3.2.12</ecNumber>
        <ecNumber evidence="7">6.3.2.17</ecNumber>
    </recommendedName>
    <alternativeName>
        <fullName evidence="17">Folylpoly-gamma-glutamate synthetase-dihydrofolate synthetase</fullName>
    </alternativeName>
    <alternativeName>
        <fullName evidence="15">Folylpolyglutamate synthetase</fullName>
    </alternativeName>
    <alternativeName>
        <fullName evidence="16">Tetrahydrofolylpolyglutamate synthase</fullName>
    </alternativeName>
</protein>
<gene>
    <name evidence="25" type="primary">folC</name>
    <name evidence="25" type="ORF">HMPREF6485_2842</name>
</gene>
<evidence type="ECO:0000256" key="6">
    <source>
        <dbReference type="ARBA" id="ARBA00013023"/>
    </source>
</evidence>
<evidence type="ECO:0000256" key="13">
    <source>
        <dbReference type="ARBA" id="ARBA00022842"/>
    </source>
</evidence>
<evidence type="ECO:0000256" key="16">
    <source>
        <dbReference type="ARBA" id="ARBA00030592"/>
    </source>
</evidence>
<evidence type="ECO:0000313" key="26">
    <source>
        <dbReference type="Proteomes" id="UP000003112"/>
    </source>
</evidence>
<dbReference type="InterPro" id="IPR036565">
    <property type="entry name" value="Mur-like_cat_sf"/>
</dbReference>
<dbReference type="EMBL" id="AEPD01000052">
    <property type="protein sequence ID" value="EFU29211.1"/>
    <property type="molecule type" value="Genomic_DNA"/>
</dbReference>
<evidence type="ECO:0000256" key="3">
    <source>
        <dbReference type="ARBA" id="ARBA00004799"/>
    </source>
</evidence>
<keyword evidence="14" id="KW-0289">Folate biosynthesis</keyword>
<evidence type="ECO:0000256" key="1">
    <source>
        <dbReference type="ARBA" id="ARBA00001946"/>
    </source>
</evidence>
<dbReference type="FunFam" id="3.40.1190.10:FF:000011">
    <property type="entry name" value="Folylpolyglutamate synthase/dihydrofolate synthase"/>
    <property type="match status" value="1"/>
</dbReference>
<evidence type="ECO:0000259" key="23">
    <source>
        <dbReference type="Pfam" id="PF02875"/>
    </source>
</evidence>
<comment type="pathway">
    <text evidence="3">Cofactor biosynthesis; tetrahydrofolate biosynthesis; 7,8-dihydrofolate from 2-amino-4-hydroxy-6-hydroxymethyl-7,8-dihydropteridine diphosphate and 4-aminobenzoate: step 2/2.</text>
</comment>
<comment type="catalytic activity">
    <reaction evidence="19">
        <text>10-formyltetrahydrofolyl-(gamma-L-Glu)(n) + L-glutamate + ATP = 10-formyltetrahydrofolyl-(gamma-L-Glu)(n+1) + ADP + phosphate + H(+)</text>
        <dbReference type="Rhea" id="RHEA:51904"/>
        <dbReference type="Rhea" id="RHEA-COMP:13088"/>
        <dbReference type="Rhea" id="RHEA-COMP:14300"/>
        <dbReference type="ChEBI" id="CHEBI:15378"/>
        <dbReference type="ChEBI" id="CHEBI:29985"/>
        <dbReference type="ChEBI" id="CHEBI:30616"/>
        <dbReference type="ChEBI" id="CHEBI:43474"/>
        <dbReference type="ChEBI" id="CHEBI:134413"/>
        <dbReference type="ChEBI" id="CHEBI:456216"/>
        <dbReference type="EC" id="6.3.2.17"/>
    </reaction>
</comment>
<evidence type="ECO:0000256" key="9">
    <source>
        <dbReference type="ARBA" id="ARBA00022598"/>
    </source>
</evidence>
<evidence type="ECO:0000259" key="24">
    <source>
        <dbReference type="Pfam" id="PF08245"/>
    </source>
</evidence>
<dbReference type="GO" id="GO:0046872">
    <property type="term" value="F:metal ion binding"/>
    <property type="evidence" value="ECO:0007669"/>
    <property type="project" value="UniProtKB-KW"/>
</dbReference>
<dbReference type="EC" id="6.3.2.12" evidence="6"/>
<dbReference type="Proteomes" id="UP000003112">
    <property type="component" value="Unassembled WGS sequence"/>
</dbReference>
<comment type="catalytic activity">
    <reaction evidence="20">
        <text>(6R)-5,10-methylenetetrahydrofolyl-(gamma-L-Glu)(n) + L-glutamate + ATP = (6R)-5,10-methylenetetrahydrofolyl-(gamma-L-Glu)(n+1) + ADP + phosphate + H(+)</text>
        <dbReference type="Rhea" id="RHEA:51912"/>
        <dbReference type="Rhea" id="RHEA-COMP:13257"/>
        <dbReference type="Rhea" id="RHEA-COMP:13258"/>
        <dbReference type="ChEBI" id="CHEBI:15378"/>
        <dbReference type="ChEBI" id="CHEBI:29985"/>
        <dbReference type="ChEBI" id="CHEBI:30616"/>
        <dbReference type="ChEBI" id="CHEBI:43474"/>
        <dbReference type="ChEBI" id="CHEBI:136572"/>
        <dbReference type="ChEBI" id="CHEBI:456216"/>
        <dbReference type="EC" id="6.3.2.17"/>
    </reaction>
</comment>
<dbReference type="GO" id="GO:0005737">
    <property type="term" value="C:cytoplasm"/>
    <property type="evidence" value="ECO:0007669"/>
    <property type="project" value="TreeGrafter"/>
</dbReference>